<dbReference type="Proteomes" id="UP000050852">
    <property type="component" value="Unassembled WGS sequence"/>
</dbReference>
<evidence type="ECO:0000313" key="2">
    <source>
        <dbReference type="Proteomes" id="UP000050852"/>
    </source>
</evidence>
<comment type="caution">
    <text evidence="1">The sequence shown here is derived from an EMBL/GenBank/DDBJ whole genome shotgun (WGS) entry which is preliminary data.</text>
</comment>
<dbReference type="EMBL" id="JYLN01000001">
    <property type="protein sequence ID" value="KRP75322.1"/>
    <property type="molecule type" value="Genomic_DNA"/>
</dbReference>
<gene>
    <name evidence="1" type="ORF">TX23_03850</name>
</gene>
<dbReference type="PATRIC" id="fig|1615673.3.peg.1708"/>
<name>A0A0R3AQI9_9PSED</name>
<dbReference type="AlphaFoldDB" id="A0A0R3AQI9"/>
<accession>A0A0R3AQI9</accession>
<dbReference type="RefSeq" id="WP_057701070.1">
    <property type="nucleotide sequence ID" value="NZ_JYLN01000001.1"/>
</dbReference>
<protein>
    <submittedName>
        <fullName evidence="1">Prophage PSSB64-01</fullName>
    </submittedName>
</protein>
<reference evidence="1 2" key="1">
    <citation type="submission" date="2015-02" db="EMBL/GenBank/DDBJ databases">
        <title>Two Pseudomonas sp. nov., isolated from raw milk.</title>
        <authorList>
            <person name="Wenning M."/>
            <person name="von Neubeck M."/>
            <person name="Huptas C."/>
            <person name="Scherer S."/>
        </authorList>
    </citation>
    <scope>NUCLEOTIDE SEQUENCE [LARGE SCALE GENOMIC DNA]</scope>
    <source>
        <strain evidence="1 2">DSM 29164</strain>
    </source>
</reference>
<proteinExistence type="predicted"/>
<dbReference type="OrthoDB" id="6196968at2"/>
<evidence type="ECO:0000313" key="1">
    <source>
        <dbReference type="EMBL" id="KRP75322.1"/>
    </source>
</evidence>
<sequence>MNWAPVTMRWPDQATQWMGQLSAPKDLASTEQASTAKRLADLDGKASTNPGPVGDAAQGAIVAGRGALADQMGEAPACLVVTPFQSGIGQGRGYQRFLSAPNLLQQLAGKLVDVSDTGRPDGPQFALCLMFLATRFDQLAESLARFNALLPIPDLVRAERRARHLSKLETEKWEIPAAGTLPRWQALPLERCTVVKAAQQSMSGQLAVLESYAADSSPMADLAALANRKAAQQQGRDQQLADLKASLAGGNPDSSMRARLIGPGNATELRQALLAGDAPGHEWVLCAGALLVGSEKGLSFVRELVGL</sequence>
<organism evidence="1 2">
    <name type="scientific">Pseudomonas paralactis</name>
    <dbReference type="NCBI Taxonomy" id="1615673"/>
    <lineage>
        <taxon>Bacteria</taxon>
        <taxon>Pseudomonadati</taxon>
        <taxon>Pseudomonadota</taxon>
        <taxon>Gammaproteobacteria</taxon>
        <taxon>Pseudomonadales</taxon>
        <taxon>Pseudomonadaceae</taxon>
        <taxon>Pseudomonas</taxon>
    </lineage>
</organism>